<evidence type="ECO:0000313" key="2">
    <source>
        <dbReference type="Proteomes" id="UP000820818"/>
    </source>
</evidence>
<dbReference type="PANTHER" id="PTHR30523:SF6">
    <property type="entry name" value="PHOSPHOENOLPYRUVATE CARBOXYLASE"/>
    <property type="match status" value="1"/>
</dbReference>
<dbReference type="InterPro" id="IPR021135">
    <property type="entry name" value="PEP_COase"/>
</dbReference>
<dbReference type="InterPro" id="IPR015813">
    <property type="entry name" value="Pyrv/PenolPyrv_kinase-like_dom"/>
</dbReference>
<sequence length="359" mass="40876">MGFTLLLQGFEENQTEIDFSARGEFDSESGERIFATLFENQQVYASSAEILTDLLEARQALIMHHKGLFVELLDQFILKVKIFGFHFAYMDIRQDSRKHDDLWEEIFKIKGIVPEETEDAQIEQLMKVQNLPDHKDYQDPFNLEMVQTFEVIDQIQGSNGEDALNRYIISNCQSAKHLLEVFQLAKLTLGSKHEQMPLDIVPLFETIDDLRAAPEIMERLYQLPVYKAHLVNRKNKQTVMLGFSDGTKDGGYLKANWSILRAKEELTKVSRVNGIEVVFFDGRGGPPARGGGNMHNFYASLGDQVENSEIQVTIQGQTISANYGKQASCTYNFEQLLSAGWRIISTVMPKKTSQMCSVR</sequence>
<dbReference type="PANTHER" id="PTHR30523">
    <property type="entry name" value="PHOSPHOENOLPYRUVATE CARBOXYLASE"/>
    <property type="match status" value="1"/>
</dbReference>
<dbReference type="AlphaFoldDB" id="A0AAD5KU29"/>
<dbReference type="GO" id="GO:0008964">
    <property type="term" value="F:phosphoenolpyruvate carboxylase activity"/>
    <property type="evidence" value="ECO:0007669"/>
    <property type="project" value="InterPro"/>
</dbReference>
<dbReference type="GO" id="GO:0005829">
    <property type="term" value="C:cytosol"/>
    <property type="evidence" value="ECO:0007669"/>
    <property type="project" value="TreeGrafter"/>
</dbReference>
<comment type="caution">
    <text evidence="1">The sequence shown here is derived from an EMBL/GenBank/DDBJ whole genome shotgun (WGS) entry which is preliminary data.</text>
</comment>
<dbReference type="Proteomes" id="UP000820818">
    <property type="component" value="Unassembled WGS sequence"/>
</dbReference>
<dbReference type="Pfam" id="PF00311">
    <property type="entry name" value="PEPcase"/>
    <property type="match status" value="1"/>
</dbReference>
<dbReference type="GO" id="GO:0006099">
    <property type="term" value="P:tricarboxylic acid cycle"/>
    <property type="evidence" value="ECO:0007669"/>
    <property type="project" value="InterPro"/>
</dbReference>
<keyword evidence="2" id="KW-1185">Reference proteome</keyword>
<dbReference type="GO" id="GO:0015977">
    <property type="term" value="P:carbon fixation"/>
    <property type="evidence" value="ECO:0007669"/>
    <property type="project" value="InterPro"/>
</dbReference>
<reference evidence="1" key="1">
    <citation type="submission" date="2022-05" db="EMBL/GenBank/DDBJ databases">
        <title>A multi-omics perspective on studying reproductive biology in Daphnia sinensis.</title>
        <authorList>
            <person name="Jia J."/>
        </authorList>
    </citation>
    <scope>NUCLEOTIDE SEQUENCE</scope>
    <source>
        <strain evidence="1">WSL</strain>
    </source>
</reference>
<accession>A0AAD5KU29</accession>
<organism evidence="1 2">
    <name type="scientific">Daphnia sinensis</name>
    <dbReference type="NCBI Taxonomy" id="1820382"/>
    <lineage>
        <taxon>Eukaryota</taxon>
        <taxon>Metazoa</taxon>
        <taxon>Ecdysozoa</taxon>
        <taxon>Arthropoda</taxon>
        <taxon>Crustacea</taxon>
        <taxon>Branchiopoda</taxon>
        <taxon>Diplostraca</taxon>
        <taxon>Cladocera</taxon>
        <taxon>Anomopoda</taxon>
        <taxon>Daphniidae</taxon>
        <taxon>Daphnia</taxon>
        <taxon>Daphnia similis group</taxon>
    </lineage>
</organism>
<dbReference type="PRINTS" id="PR00150">
    <property type="entry name" value="PEPCARBXLASE"/>
</dbReference>
<proteinExistence type="predicted"/>
<gene>
    <name evidence="1" type="ORF">GHT06_004115</name>
</gene>
<dbReference type="EMBL" id="WJBH02000295">
    <property type="protein sequence ID" value="KAI9549560.1"/>
    <property type="molecule type" value="Genomic_DNA"/>
</dbReference>
<name>A0AAD5KU29_9CRUS</name>
<evidence type="ECO:0000313" key="1">
    <source>
        <dbReference type="EMBL" id="KAI9549560.1"/>
    </source>
</evidence>
<protein>
    <submittedName>
        <fullName evidence="1">Phosphoenolpyruvate carboxylase</fullName>
    </submittedName>
</protein>
<dbReference type="SUPFAM" id="SSF51621">
    <property type="entry name" value="Phosphoenolpyruvate/pyruvate domain"/>
    <property type="match status" value="1"/>
</dbReference>